<dbReference type="FunFam" id="1.10.1200.10:FF:000016">
    <property type="entry name" value="Non-ribosomal peptide synthase"/>
    <property type="match status" value="4"/>
</dbReference>
<organism evidence="9 10">
    <name type="scientific">Streptomyces uncialis</name>
    <dbReference type="NCBI Taxonomy" id="1048205"/>
    <lineage>
        <taxon>Bacteria</taxon>
        <taxon>Bacillati</taxon>
        <taxon>Actinomycetota</taxon>
        <taxon>Actinomycetes</taxon>
        <taxon>Kitasatosporales</taxon>
        <taxon>Streptomycetaceae</taxon>
        <taxon>Streptomyces</taxon>
    </lineage>
</organism>
<dbReference type="InterPro" id="IPR010060">
    <property type="entry name" value="NRPS_synth"/>
</dbReference>
<dbReference type="Gene3D" id="3.30.559.10">
    <property type="entry name" value="Chloramphenicol acetyltransferase-like domain"/>
    <property type="match status" value="6"/>
</dbReference>
<comment type="caution">
    <text evidence="9">The sequence shown here is derived from an EMBL/GenBank/DDBJ whole genome shotgun (WGS) entry which is preliminary data.</text>
</comment>
<dbReference type="SUPFAM" id="SSF52777">
    <property type="entry name" value="CoA-dependent acyltransferases"/>
    <property type="match status" value="12"/>
</dbReference>
<name>A0A1Q4V2S3_9ACTN</name>
<evidence type="ECO:0000256" key="4">
    <source>
        <dbReference type="ARBA" id="ARBA00022553"/>
    </source>
</evidence>
<dbReference type="InterPro" id="IPR023213">
    <property type="entry name" value="CAT-like_dom_sf"/>
</dbReference>
<feature type="domain" description="Carrier" evidence="8">
    <location>
        <begin position="4097"/>
        <end position="4171"/>
    </location>
</feature>
<dbReference type="InterPro" id="IPR045851">
    <property type="entry name" value="AMP-bd_C_sf"/>
</dbReference>
<dbReference type="GO" id="GO:0031177">
    <property type="term" value="F:phosphopantetheine binding"/>
    <property type="evidence" value="ECO:0007669"/>
    <property type="project" value="InterPro"/>
</dbReference>
<dbReference type="NCBIfam" id="NF003417">
    <property type="entry name" value="PRK04813.1"/>
    <property type="match status" value="5"/>
</dbReference>
<keyword evidence="3" id="KW-0596">Phosphopantetheine</keyword>
<dbReference type="PROSITE" id="PS50075">
    <property type="entry name" value="CARRIER"/>
    <property type="match status" value="5"/>
</dbReference>
<proteinExistence type="inferred from homology"/>
<protein>
    <recommendedName>
        <fullName evidence="8">Carrier domain-containing protein</fullName>
    </recommendedName>
</protein>
<dbReference type="InterPro" id="IPR000873">
    <property type="entry name" value="AMP-dep_synth/lig_dom"/>
</dbReference>
<dbReference type="EMBL" id="LFBV01000007">
    <property type="protein sequence ID" value="OKH92133.1"/>
    <property type="molecule type" value="Genomic_DNA"/>
</dbReference>
<dbReference type="CDD" id="cd02440">
    <property type="entry name" value="AdoMet_MTases"/>
    <property type="match status" value="1"/>
</dbReference>
<evidence type="ECO:0000259" key="8">
    <source>
        <dbReference type="PROSITE" id="PS50075"/>
    </source>
</evidence>
<dbReference type="Gene3D" id="2.30.38.10">
    <property type="entry name" value="Luciferase, Domain 3"/>
    <property type="match status" value="3"/>
</dbReference>
<dbReference type="InterPro" id="IPR001242">
    <property type="entry name" value="Condensation_dom"/>
</dbReference>
<sequence>MDRSGVVDVLPLSPLQEGILFHAQLGDGQADPYVVQLVLALDGPIRADGLRHAAERILTRHQNLRAAFLSQREGAPIQVVPRRVEVAWQQHDLSALPLPERETELARLLQEDREAGFDLARPPLIRFALVRLAPDAHRFVVTNHHILLDGWSGPLMLRDLFSVYAADGDDSHLPAVTPYREYLRWLSERDRDAARQVWGEVLSGLDGGTLVAAPGIGRAAARSSRHEHVTVQLPPQVTDALRETAKGLRVTVSTAVHTAWALLLARLTGRVDLVFGSVVSGRPPVLPGIETMVGLLINTVPVRVRLDPAESLGELAARVQREQSALADHQYLGLSELHRPAGATELFDTAVVFENYPVDRDGVQSVLDGVRVSVESAEDAMHYPLSLGASLRGSALELRVMHRTDVFDTERARAIADGLVDLLGELATRPGVAVARTDTPFRAETALALTHARGSATDLAATDLPSLIEAQAARTPHAVAVVAEDTALTYAELDAWADRLAGHLLRRGAGPERTVAVALPRSAELVVALYAVHKTGAAYLPIDPGYPAERIAFMLADAEPAVVLDDPSEVRASRAGTGSAPPRTLWPDSPAYVIHTSGSTGLPKGVVVSHAAILNRLRWMQDTYGLRADDRVLQKTPSSFDVSVWELFWPLITGATLVLARPEGHKDARYLAEFIQEQRITTAHFVPSMLQMFLEEPAASGCSSLRLVVCSGEALPVELAASFRRTLGAELANFYGPTEAAVDVTAWDVCDDTVPIGRPGWNTQAHVLDPYLRPTLPGVPGELHLAGAQLARGYLGRPGLTAERFVANPWTPGERMYRTGDLVRRRADGILEFLGRTDDQVKIRGFRVELREVESVLARHPGLRRAVVVAHGQELAAYLLAQPDTDISAVRESASTVLPEYMVPSSFTILDEIPIGPSGKVDRRALPAPHRPHSAGRRPRNPREAILCDLFAEVLGLAGTGIDDDFFAHGGHSLLATRLVNRIRATLGVEVALRQLFETPTVAGLATVLDPAAATRPSLRPVPRPERIPLSFAQRRLWFINQLEGRSPTYNIPVVLNLGGMLDTEALRAAMADVMLRHESLRTVFPSHDGLPHQVVLAPDAVEPQLTVAAVDPDALDDAVRAAVDHTFDLTAEPPLRAWAFTSRASTEDHVLILLLHHIAGDGSSLNPLLGDLATAYAARRDGARPDWAPLPVQYADYALWQHQMFGDGEDTDSLIGRQVTFWTTVLDGAPVELDLPTDRPRPAVASYRGATVDFTLDADLHTELADLARTGRATLFMVLQAAFAALLTRLGAGTDIPLGTPVAGRTDNALDRLVGFFVNTLVLRCDTSGNPAFRQLLARVRATDLDAYAHQDLPFEHLVETMNPARSLAGNALFQVMFALQNVDGVTVDLPGLTAQPRPVPARNAKFDLFVSVAERRTAEGGPDGLYGTVEYASDLFDRETVEQLVAWYGEFLRTVVRDPATPIEQVEFLSPAEQHDLLVTRNRTDRPLPAHFLHERFQQQAAATPDAPAVRCGRDELTYAQLNARSNRLARELIAHGVGPEQVVALAVPRSVDMVVALLAVQKAGGVYLPMDPTHPAERLEFLLGDARPTLLITTPDIAPRLPAGNTPMFVLGDPSAERALSGRDASDPADEDRVAPILPDNASYIIYTSGSTGRPKGVVISYRSIINNLTGFAERFPMSSDDCTLAVATVAFDIVAVDVYLPLLHGGRVVIAESEAVRHPATLAELAVRHDATVLQATPSLYRTLLAHAPEGLREMRLLVGGETLGAGLAERMRAVGSSVVNLYGPTETTVWSTLAEVGDSRTVADGPPPVGSQTQNVRMYVLDPSLRPVPVGVTGELYIAGTGLGRGYLNRRSLTAQRYVADPLGEPGSRMYRTGDLVRWRRAGGLNFVGRADDQVKVRGFRIELGEVEAALSRQDNVVEATVLADETGDGERTLVGYVVPGTAWSAGRDEPEENDQVSSWRDLYDSLYADQVADGGFWEDFTVWQSSYDGRHLPLAEMTQWRSAAVDQVLRLKPRRVLEIGVGNGLLLSRLAPQCEAYWGTDFSPSVIAELGERLRARGEDRPGIALRVQSADDVSGLPRDFFDTIVLNSVVQYFPHAGYLTDVVHKCLDLLVPGGRVVLGDIRNLRLLRCLQTAVAVGQLTDAADTSSVRALVEQKVAAEEELLLAPDFFVALARTSPDIAGVDIRLKRGRFDNELSRYRYEVVITKAPAAPAPVEDLPRMGWADLGSTGAVAGALLDAPRGLRVTDVPNGRLLAEHDALRELRSGSGTARVLAALRAEAGGVDPEDLHDVGAAHGFQVVTTWSGQGRDDCFDAVFLPAHADATVQAYTGDPAWDSLQAHANSPARTRRLRGFSDRLRTGLRRWLPDYMIPAAFVVLDELPLNANGKLDRNALPKPDFAVLSSGRPPRTPREQVLCELFAEVLGVPEVTIDDNFFELGGHSLLATRLVSRIRSVTGIEMPIRRVFEGPTVAALCERLEARTPARPLLVPMPRPACVPLSFAQLRLWFLNRFDTSSPGYNLPTVLRLSGNLDRDALHEALCDLVARHETLRTVFPEQDGEPSQIVRPAERARPQFPVVATHPDALPEALAAAGRVPFDVTTDLPLRATLFALDDHEHVLLLVLHHIAADGWSVGPLARDLAEAYRARVRDEAPDWSDLPVQYADYALWQRTVLGSPDDPGSVLSRQLVHWRRALAAAPAEVPLPTDRPRAQDSTPAGERLSFELRADLHARLLDLARAHRASLFMVLQSAVAALLTRVGAGTDVLLGSAIAGRTDTATEDLVGFFVNTQVLRVDTSGDPEFGELIGRARQAALAAYDNQDLPFEHLVEALNPDRSLARHPLFQVMMVLQNAPRTELSLPSVRITGEPLDVGAVNFDLGFNLAERDPVAGRPAGVAGMVEYRSDLFDRATVERLVERLRRLLETVAADPSVRIGVVDLTAGDALDGHLAPVPAAREINLARIEEVLAEHDDVQQVAAVLHHDTEAGRQTVAVHVIAEDGHALDVDRLRAFAARWLPEHLVPTEYTVAPAPAVRPPAPRLAMDVTPPATPRQETLCALFAEVLERPSVGVDEDFFALGGHSLLAVRLIGRVRDALGVGLPIRQLFEATTVRALDTVLDDRAAARPRVAPVTRPTRVPLSFAQQRLWVLDRLEGPSATYNIPFALRLRGPLDATALQAALSDVVDRHEVLRTVIDSDHGVPCQRILPVDDIWPGLTVGHVAPDALAAELAAASAHAFDLAEEPPLRARLFRIAPEDHVLSVVLHHIAGDGGSLEPLATDLSTAYAARKRSVAPDWPPLPVQYADYTMWQRALLGDENDPDSMIAQQIRYWGDTLAELPEELPLPTDRPRPEAAGHQGELVEYTVCADTHRLLAELAARHGVTLFMVMHAALAAVLTRHGAGTDVPIGTPVAGRDDSALDPMIGFFANTLVLRTDTSGDPDFTTLLDRVRQTDLAAYSHQDVPFERLVDVLGAERSMARNPLVQVMLAFDQYGASPLRLDEIRVSAQLTGHVAAKYDLAVNVAERRGAAREYEGLAGALELATDLFDRRTGEELAARLVLFLDQVAADPTLRIGAARLEPATEQLPWNDTDRPVPVEHALAAFERHVPHRLDDDAVVCGADRISYQELNERANRLAHRLITRGIGAEQIVALHLPQSVDLIVALLAVLKSGAAYMPVDPDYPAERMRLLFDRASPALVLAKGDTGPADAPVLDPAEHLPDLPAHDPTDADRLRPWSPDHPAYLIHTSGSTGTPRGVLVTHRGLPGLALSLADAYQVGPGSRVLEFASPGFDVATGDILFALSSGAALVLLDTDRVTAAADLADLVARHGVTHTTLTPTVAARIRPGTLPEGFVLALGSETVPGSLVDRWASSCRVLNVYGPTECTVASTITGALAGDGVPPLGRPLANTKAYVLDPALRPVLPGMVGELYLSGPGLARGYRGEPAATVGRFVADPYGAPGVRMYRTGDMVRRHRNDELEFIGRTDGQVKIRGHRVELGEVEQALLGHPAVRAAAAATFSTPAGPRLAGYIVAEPGGASVAELRGWLAERVPDHLVPTALVPVDALPFTAHGKVDRAQLPAPTTAAAPSAGRAPGRTPVTAYERVLCRLISDLLGQPDLPADGHFFELGGDSILAIQLVSRAAREGLSLTPRDVFTHPVIAELAAVAASGRPTPAPVPDPGRGPVPLTPAMHWLRELGDDIAGFEQSVTVPVPAGLDRRHVTAALQAVLDHHDALRMRLSRDDDTGLWALDIPEPGAVDAQDLLVVADTTGLSGDALRELAAQSVGAARDRLDPDRGLMLAAVLLPGEPGAPGLLSLTAHHLVVDAVSWRILSGDLDQALTASAEDRTVELAPVGTSFKRWAERLVAAATDRSRLTEVRYWTDVLRTCDPALGDRPLDPFEDTVATTGSILRTARAGTTAPLLTDAPAAFHGRVPDVLLTALALAVGEWRKRRGIPATSAVLLDVEGHGRVEQDGLDLTRTVGWFTTLHPVALDPGALEWADVRRGAPDVGSAVKRVKERLRSVPDSGLGFGLLRYLNPQSMPLLARAGTPQICVNYLGRMTGPADSAPATTPRETAARAVAHTVALDTMIRDTPEGPRLVANWTWPAGVLAERDVEDLADLWFEALEGIVVHAHGATATRSPSDFPLVDLAQQQVDWIERTWPALSDVLPVTPLQEGLLFHALLDGPDREHDDPYVVQSVLALPEELDSDALRQAVQTVVERHDALRAAFVQTPDGPPVQVIAGQAAVPWKEAAAADAAELAALAAEERRAGFDLAAPPLIRMLLVRLAQEEHRLVMTHHHILLDGWSLPLLLRELFAAYRTAGDEARLPTVTPHRAFASWLVGQDREAAREAWRAALSGVDSCRVAPGSGEPAGPRQEVRRQLPARVATLVQETARALGVTTSAMVHVAWGLVLGRLTGRRDVVFGSVVSGRSPAVPGIESMIGCFINTLPVRLTARSAETVADSLRRFQAEQAALGEAHHLGLAEVHRLIGAGELFDTALAFENYPTGGGAVRVGQADTAVRMEQARDGMHYPIGLVAAAHPDGMGLRLVHRADLIAPARAEQIVTWICDALESMAADPGQPVDRVTGHRDGARAVVSGPSADSPDRDPIDVFAGHVAKTPDAPAVTGQGRTFSYAELDAWSDRLARAFVAAGAGVEVTVAVRLERTPRMVAALLGVLKAGAAYVPLDHRFPTARIRTVLAESRAALLLADGEGATDFGIPVIDPAMVVPPGDDVRFPAVPVRAMAYVMSTSGSTGRPKAVAVSRRELTWIAGEEGFRAPRRALVHSPLAFDASTAEIWGTLLNGGCLVLSPPGDLDTVTLARVIRDERVTWACFTPVLFRTLVEDEPSCFEGLREVLLGGDVVPPAAAREVLRRNPGLSLANGYGPAETTVFVTAHRMRSAGTVGAAVPIGLPLPGIRIHLLDDVLRPVPGGTVGEVYVAGDGVGRGYVGQAGLTATRYVAEPGGSGGRAYRTGDLARLNSDGLLEFADRADTQVKIRGFRVEPGEVESVLATHPGVAHSVVVVSHEAPTGPRLVAYAVPSAGHRPDAAELTRFAQGLLPTYLVPSAVVVRDSLPVTANGKVDRAALGVVAPVLRARTAPANRVEEVLCELYREVLGVSEVGTDDDFFDLGGDSLLAMRLIGRVRRRLGGAPTIRDLFLTPTVAGFARRHILGGGIAQDAAFEVLLPLRPQGTAAPVFCLPPASGLGWRYSGLIRVLSHTAPIHALQAPGYSDDGPLPGSVAELAADYATRIRKTAPGPYRLVGWSFGGIVAHEVATRLLRAGEDVELLAVLDAAPAAGLVTGSPDGVTILRTLLETVGDLPDRLPDGMTAEEAETLLREHDNPMVALLGERSQRLVQVSRNFTELAASHTPSTFDGNMAFFPAVRGHGVNRLTEDSWRPHVTGTITTYPIDCEHQQMLDGAPLREIGRVLRAVLDDGAPA</sequence>
<dbReference type="InterPro" id="IPR001031">
    <property type="entry name" value="Thioesterase"/>
</dbReference>
<evidence type="ECO:0000313" key="9">
    <source>
        <dbReference type="EMBL" id="OKH92133.1"/>
    </source>
</evidence>
<dbReference type="GO" id="GO:0003824">
    <property type="term" value="F:catalytic activity"/>
    <property type="evidence" value="ECO:0007669"/>
    <property type="project" value="InterPro"/>
</dbReference>
<feature type="compositionally biased region" description="Basic residues" evidence="7">
    <location>
        <begin position="930"/>
        <end position="940"/>
    </location>
</feature>
<evidence type="ECO:0000313" key="10">
    <source>
        <dbReference type="Proteomes" id="UP000186455"/>
    </source>
</evidence>
<feature type="region of interest" description="Disordered" evidence="7">
    <location>
        <begin position="921"/>
        <end position="940"/>
    </location>
</feature>
<keyword evidence="10" id="KW-1185">Reference proteome</keyword>
<accession>A0A1Q4V2S3</accession>
<dbReference type="InterPro" id="IPR006162">
    <property type="entry name" value="Ppantetheine_attach_site"/>
</dbReference>
<dbReference type="Pfam" id="PF00668">
    <property type="entry name" value="Condensation"/>
    <property type="match status" value="6"/>
</dbReference>
<dbReference type="FunFam" id="2.30.38.10:FF:000001">
    <property type="entry name" value="Non-ribosomal peptide synthetase PvdI"/>
    <property type="match status" value="1"/>
</dbReference>
<dbReference type="CDD" id="cd19540">
    <property type="entry name" value="LCL_NRPS-like"/>
    <property type="match status" value="3"/>
</dbReference>
<dbReference type="InterPro" id="IPR029058">
    <property type="entry name" value="AB_hydrolase_fold"/>
</dbReference>
<feature type="domain" description="Carrier" evidence="8">
    <location>
        <begin position="938"/>
        <end position="1013"/>
    </location>
</feature>
<dbReference type="GO" id="GO:0009403">
    <property type="term" value="P:toxin biosynthetic process"/>
    <property type="evidence" value="ECO:0007669"/>
    <property type="project" value="UniProtKB-ARBA"/>
</dbReference>
<keyword evidence="6" id="KW-0045">Antibiotic biosynthesis</keyword>
<dbReference type="FunFam" id="3.40.50.980:FF:000002">
    <property type="entry name" value="Enterobactin synthetase component F"/>
    <property type="match status" value="1"/>
</dbReference>
<dbReference type="InterPro" id="IPR036736">
    <property type="entry name" value="ACP-like_sf"/>
</dbReference>
<gene>
    <name evidence="9" type="ORF">AB852_24525</name>
</gene>
<dbReference type="Proteomes" id="UP000186455">
    <property type="component" value="Unassembled WGS sequence"/>
</dbReference>
<keyword evidence="4" id="KW-0597">Phosphoprotein</keyword>
<dbReference type="STRING" id="1048205.AB852_24525"/>
<dbReference type="SUPFAM" id="SSF56801">
    <property type="entry name" value="Acetyl-CoA synthetase-like"/>
    <property type="match status" value="5"/>
</dbReference>
<dbReference type="InterPro" id="IPR013217">
    <property type="entry name" value="Methyltransf_12"/>
</dbReference>
<dbReference type="SUPFAM" id="SSF47336">
    <property type="entry name" value="ACP-like"/>
    <property type="match status" value="5"/>
</dbReference>
<dbReference type="Gene3D" id="3.40.50.12780">
    <property type="entry name" value="N-terminal domain of ligase-like"/>
    <property type="match status" value="1"/>
</dbReference>
<dbReference type="SUPFAM" id="SSF53474">
    <property type="entry name" value="alpha/beta-Hydrolases"/>
    <property type="match status" value="1"/>
</dbReference>
<feature type="domain" description="Carrier" evidence="8">
    <location>
        <begin position="3049"/>
        <end position="3124"/>
    </location>
</feature>
<dbReference type="GO" id="GO:0043041">
    <property type="term" value="P:amino acid activation for nonribosomal peptide biosynthetic process"/>
    <property type="evidence" value="ECO:0007669"/>
    <property type="project" value="TreeGrafter"/>
</dbReference>
<dbReference type="CDD" id="cd19543">
    <property type="entry name" value="DCL_NRPS"/>
    <property type="match status" value="1"/>
</dbReference>
<dbReference type="Gene3D" id="3.30.300.30">
    <property type="match status" value="6"/>
</dbReference>
<dbReference type="SMART" id="SM00824">
    <property type="entry name" value="PKS_TE"/>
    <property type="match status" value="1"/>
</dbReference>
<dbReference type="PANTHER" id="PTHR45527">
    <property type="entry name" value="NONRIBOSOMAL PEPTIDE SYNTHETASE"/>
    <property type="match status" value="1"/>
</dbReference>
<dbReference type="InterPro" id="IPR020806">
    <property type="entry name" value="PKS_PP-bd"/>
</dbReference>
<dbReference type="GO" id="GO:0008610">
    <property type="term" value="P:lipid biosynthetic process"/>
    <property type="evidence" value="ECO:0007669"/>
    <property type="project" value="UniProtKB-ARBA"/>
</dbReference>
<dbReference type="InterPro" id="IPR025110">
    <property type="entry name" value="AMP-bd_C"/>
</dbReference>
<dbReference type="GO" id="GO:0005829">
    <property type="term" value="C:cytosol"/>
    <property type="evidence" value="ECO:0007669"/>
    <property type="project" value="TreeGrafter"/>
</dbReference>
<evidence type="ECO:0000256" key="2">
    <source>
        <dbReference type="ARBA" id="ARBA00006432"/>
    </source>
</evidence>
<evidence type="ECO:0000256" key="3">
    <source>
        <dbReference type="ARBA" id="ARBA00022450"/>
    </source>
</evidence>
<dbReference type="Pfam" id="PF00501">
    <property type="entry name" value="AMP-binding"/>
    <property type="match status" value="4"/>
</dbReference>
<dbReference type="Pfam" id="PF08242">
    <property type="entry name" value="Methyltransf_12"/>
    <property type="match status" value="1"/>
</dbReference>
<keyword evidence="5" id="KW-0677">Repeat</keyword>
<dbReference type="NCBIfam" id="TIGR01720">
    <property type="entry name" value="NRPS-para261"/>
    <property type="match status" value="1"/>
</dbReference>
<dbReference type="Pfam" id="PF00975">
    <property type="entry name" value="Thioesterase"/>
    <property type="match status" value="1"/>
</dbReference>
<dbReference type="PANTHER" id="PTHR45527:SF1">
    <property type="entry name" value="FATTY ACID SYNTHASE"/>
    <property type="match status" value="1"/>
</dbReference>
<dbReference type="Gene3D" id="3.40.50.980">
    <property type="match status" value="6"/>
</dbReference>
<dbReference type="NCBIfam" id="TIGR01733">
    <property type="entry name" value="AA-adenyl-dom"/>
    <property type="match status" value="4"/>
</dbReference>
<reference evidence="9 10" key="1">
    <citation type="submission" date="2015-06" db="EMBL/GenBank/DDBJ databases">
        <title>Cloning and characterization of the uncialamcin biosynthetic gene cluster.</title>
        <authorList>
            <person name="Yan X."/>
            <person name="Huang T."/>
            <person name="Ge H."/>
            <person name="Shen B."/>
        </authorList>
    </citation>
    <scope>NUCLEOTIDE SEQUENCE [LARGE SCALE GENOMIC DNA]</scope>
    <source>
        <strain evidence="9 10">DCA2648</strain>
    </source>
</reference>
<dbReference type="InterPro" id="IPR029063">
    <property type="entry name" value="SAM-dependent_MTases_sf"/>
</dbReference>
<dbReference type="InterPro" id="IPR009081">
    <property type="entry name" value="PP-bd_ACP"/>
</dbReference>
<dbReference type="Gene3D" id="1.10.1200.10">
    <property type="entry name" value="ACP-like"/>
    <property type="match status" value="3"/>
</dbReference>
<dbReference type="Pfam" id="PF00550">
    <property type="entry name" value="PP-binding"/>
    <property type="match status" value="5"/>
</dbReference>
<dbReference type="InterPro" id="IPR020845">
    <property type="entry name" value="AMP-binding_CS"/>
</dbReference>
<dbReference type="RefSeq" id="WP_073792440.1">
    <property type="nucleotide sequence ID" value="NZ_LFBV01000007.1"/>
</dbReference>
<comment type="cofactor">
    <cofactor evidence="1">
        <name>pantetheine 4'-phosphate</name>
        <dbReference type="ChEBI" id="CHEBI:47942"/>
    </cofactor>
</comment>
<dbReference type="GO" id="GO:0072330">
    <property type="term" value="P:monocarboxylic acid biosynthetic process"/>
    <property type="evidence" value="ECO:0007669"/>
    <property type="project" value="UniProtKB-ARBA"/>
</dbReference>
<dbReference type="CDD" id="cd12117">
    <property type="entry name" value="A_NRPS_Srf_like"/>
    <property type="match status" value="1"/>
</dbReference>
<comment type="similarity">
    <text evidence="2">Belongs to the ATP-dependent AMP-binding enzyme family.</text>
</comment>
<dbReference type="Gene3D" id="3.40.50.1820">
    <property type="entry name" value="alpha/beta hydrolase"/>
    <property type="match status" value="2"/>
</dbReference>
<dbReference type="InterPro" id="IPR010071">
    <property type="entry name" value="AA_adenyl_dom"/>
</dbReference>
<dbReference type="CDD" id="cd17646">
    <property type="entry name" value="A_NRPS_AB3403-like"/>
    <property type="match status" value="1"/>
</dbReference>
<dbReference type="PROSITE" id="PS00455">
    <property type="entry name" value="AMP_BINDING"/>
    <property type="match status" value="3"/>
</dbReference>
<dbReference type="InterPro" id="IPR042099">
    <property type="entry name" value="ANL_N_sf"/>
</dbReference>
<dbReference type="CDD" id="cd05930">
    <property type="entry name" value="A_NRPS"/>
    <property type="match status" value="1"/>
</dbReference>
<evidence type="ECO:0000256" key="5">
    <source>
        <dbReference type="ARBA" id="ARBA00022737"/>
    </source>
</evidence>
<evidence type="ECO:0000256" key="7">
    <source>
        <dbReference type="SAM" id="MobiDB-lite"/>
    </source>
</evidence>
<evidence type="ECO:0000256" key="1">
    <source>
        <dbReference type="ARBA" id="ARBA00001957"/>
    </source>
</evidence>
<feature type="domain" description="Carrier" evidence="8">
    <location>
        <begin position="5603"/>
        <end position="5678"/>
    </location>
</feature>
<dbReference type="SUPFAM" id="SSF53335">
    <property type="entry name" value="S-adenosyl-L-methionine-dependent methyltransferases"/>
    <property type="match status" value="1"/>
</dbReference>
<feature type="domain" description="Carrier" evidence="8">
    <location>
        <begin position="2412"/>
        <end position="2487"/>
    </location>
</feature>
<dbReference type="Gene3D" id="3.30.559.30">
    <property type="entry name" value="Nonribosomal peptide synthetase, condensation domain"/>
    <property type="match status" value="6"/>
</dbReference>
<dbReference type="FunFam" id="3.40.50.12780:FF:000012">
    <property type="entry name" value="Non-ribosomal peptide synthetase"/>
    <property type="match status" value="2"/>
</dbReference>
<dbReference type="SMART" id="SM00823">
    <property type="entry name" value="PKS_PP"/>
    <property type="match status" value="5"/>
</dbReference>
<dbReference type="GO" id="GO:0017000">
    <property type="term" value="P:antibiotic biosynthetic process"/>
    <property type="evidence" value="ECO:0007669"/>
    <property type="project" value="UniProtKB-KW"/>
</dbReference>
<dbReference type="InterPro" id="IPR020802">
    <property type="entry name" value="TesA-like"/>
</dbReference>
<dbReference type="PROSITE" id="PS00012">
    <property type="entry name" value="PHOSPHOPANTETHEINE"/>
    <property type="match status" value="4"/>
</dbReference>
<dbReference type="Pfam" id="PF13193">
    <property type="entry name" value="AMP-binding_C"/>
    <property type="match status" value="3"/>
</dbReference>
<dbReference type="FunFam" id="3.40.50.980:FF:000001">
    <property type="entry name" value="Non-ribosomal peptide synthetase"/>
    <property type="match status" value="2"/>
</dbReference>
<evidence type="ECO:0000256" key="6">
    <source>
        <dbReference type="ARBA" id="ARBA00023194"/>
    </source>
</evidence>
<dbReference type="Gene3D" id="3.40.50.150">
    <property type="entry name" value="Vaccinia Virus protein VP39"/>
    <property type="match status" value="1"/>
</dbReference>